<organism evidence="2 3">
    <name type="scientific">Rhodoferax antarcticus ANT.BR</name>
    <dbReference type="NCBI Taxonomy" id="1111071"/>
    <lineage>
        <taxon>Bacteria</taxon>
        <taxon>Pseudomonadati</taxon>
        <taxon>Pseudomonadota</taxon>
        <taxon>Betaproteobacteria</taxon>
        <taxon>Burkholderiales</taxon>
        <taxon>Comamonadaceae</taxon>
        <taxon>Rhodoferax</taxon>
    </lineage>
</organism>
<proteinExistence type="predicted"/>
<dbReference type="Gene3D" id="3.40.190.10">
    <property type="entry name" value="Periplasmic binding protein-like II"/>
    <property type="match status" value="2"/>
</dbReference>
<keyword evidence="1" id="KW-0732">Signal</keyword>
<dbReference type="AlphaFoldDB" id="A0A1Q8Y9Q9"/>
<evidence type="ECO:0000313" key="3">
    <source>
        <dbReference type="Proteomes" id="UP000185911"/>
    </source>
</evidence>
<dbReference type="InterPro" id="IPR005948">
    <property type="entry name" value="ThiB-like"/>
</dbReference>
<dbReference type="STRING" id="81479.RA876_13780"/>
<dbReference type="Proteomes" id="UP000185911">
    <property type="component" value="Unassembled WGS sequence"/>
</dbReference>
<reference evidence="2 3" key="1">
    <citation type="submission" date="2017-01" db="EMBL/GenBank/DDBJ databases">
        <title>Genome sequence of Rhodoferax antarcticus ANT.BR, a psychrophilic purple nonsulfur bacterium from an Antarctic microbial mat.</title>
        <authorList>
            <person name="Baker J."/>
            <person name="Riester C."/>
            <person name="Skinner B."/>
            <person name="Newell A."/>
            <person name="Swingley W."/>
            <person name="Madigan M."/>
            <person name="Jung D."/>
            <person name="Asao M."/>
            <person name="Chen M."/>
            <person name="Loughlin P."/>
            <person name="Pan H."/>
            <person name="Lin S."/>
            <person name="Li N."/>
            <person name="Shaw J."/>
            <person name="Prado M."/>
            <person name="Sherman C."/>
            <person name="Li X."/>
            <person name="Tang J."/>
            <person name="Blankenship R."/>
            <person name="Zhao T."/>
            <person name="Touchman J."/>
            <person name="Sattley M."/>
        </authorList>
    </citation>
    <scope>NUCLEOTIDE SEQUENCE [LARGE SCALE GENOMIC DNA]</scope>
    <source>
        <strain evidence="2 3">ANT.BR</strain>
    </source>
</reference>
<sequence>MAGEPLGTRAFLALALFKGSVMNRRLFTLASTALATFTFSTLTHAATELRVMVHSSFALPKPLLAQFEAQNGIKLAIIKGGDAGEMLNKLILTRAKPVADVVYGIDNTLQAKALAAGVIEPALPQTAGSTDAQLGDALAAVDYGFVTLNYDKAAVAKTGTPLPKTLSDLTQPAYKGWLVVPNAATSSPGYAFLLATIAGMGEEKAFAWWAQMRANGIKVVKGWSEAYYTEFSLNKGSHPLVVSYATSPAAEVFYAKTKLTESPTASLNLAGGVFRQVEGVALIKGTANKAAGLKFVDFMRSGPVQQALQTEMWMYPAVPKTALVPVMRHAVEPPAFESLAPQIIADQGPKWVARWTQVVLK</sequence>
<evidence type="ECO:0000313" key="2">
    <source>
        <dbReference type="EMBL" id="OLP04677.1"/>
    </source>
</evidence>
<dbReference type="Pfam" id="PF13343">
    <property type="entry name" value="SBP_bac_6"/>
    <property type="match status" value="1"/>
</dbReference>
<dbReference type="GO" id="GO:0015888">
    <property type="term" value="P:thiamine transport"/>
    <property type="evidence" value="ECO:0007669"/>
    <property type="project" value="InterPro"/>
</dbReference>
<dbReference type="GO" id="GO:0030975">
    <property type="term" value="F:thiamine binding"/>
    <property type="evidence" value="ECO:0007669"/>
    <property type="project" value="InterPro"/>
</dbReference>
<accession>A0A1Q8Y9Q9</accession>
<dbReference type="PANTHER" id="PTHR30006:SF2">
    <property type="entry name" value="ABC TRANSPORTER SUBSTRATE-BINDING PROTEIN"/>
    <property type="match status" value="1"/>
</dbReference>
<protein>
    <submittedName>
        <fullName evidence="2">ABC transporter periplasmic binding, thiB subfamily protein</fullName>
    </submittedName>
</protein>
<gene>
    <name evidence="2" type="ORF">BLL52_3998</name>
</gene>
<evidence type="ECO:0000256" key="1">
    <source>
        <dbReference type="ARBA" id="ARBA00022729"/>
    </source>
</evidence>
<dbReference type="PANTHER" id="PTHR30006">
    <property type="entry name" value="THIAMINE-BINDING PERIPLASMIC PROTEIN-RELATED"/>
    <property type="match status" value="1"/>
</dbReference>
<dbReference type="SUPFAM" id="SSF53850">
    <property type="entry name" value="Periplasmic binding protein-like II"/>
    <property type="match status" value="1"/>
</dbReference>
<dbReference type="NCBIfam" id="TIGR01254">
    <property type="entry name" value="sfuA"/>
    <property type="match status" value="1"/>
</dbReference>
<name>A0A1Q8Y9Q9_9BURK</name>
<dbReference type="GO" id="GO:0030288">
    <property type="term" value="C:outer membrane-bounded periplasmic space"/>
    <property type="evidence" value="ECO:0007669"/>
    <property type="project" value="TreeGrafter"/>
</dbReference>
<keyword evidence="3" id="KW-1185">Reference proteome</keyword>
<dbReference type="GO" id="GO:0030976">
    <property type="term" value="F:thiamine pyrophosphate binding"/>
    <property type="evidence" value="ECO:0007669"/>
    <property type="project" value="TreeGrafter"/>
</dbReference>
<comment type="caution">
    <text evidence="2">The sequence shown here is derived from an EMBL/GenBank/DDBJ whole genome shotgun (WGS) entry which is preliminary data.</text>
</comment>
<dbReference type="EMBL" id="MSYM01000019">
    <property type="protein sequence ID" value="OLP04677.1"/>
    <property type="molecule type" value="Genomic_DNA"/>
</dbReference>